<accession>A0A1G1W9B4</accession>
<dbReference type="InterPro" id="IPR029000">
    <property type="entry name" value="Cyclophilin-like_dom_sf"/>
</dbReference>
<organism evidence="7 8">
    <name type="scientific">Candidatus Woykebacteria bacterium RBG_13_40_15</name>
    <dbReference type="NCBI Taxonomy" id="1802593"/>
    <lineage>
        <taxon>Bacteria</taxon>
        <taxon>Candidatus Woykeibacteriota</taxon>
    </lineage>
</organism>
<dbReference type="Pfam" id="PF00160">
    <property type="entry name" value="Pro_isomerase"/>
    <property type="match status" value="1"/>
</dbReference>
<protein>
    <recommendedName>
        <fullName evidence="5">Peptidyl-prolyl cis-trans isomerase</fullName>
        <shortName evidence="5">PPIase</shortName>
        <ecNumber evidence="5">5.2.1.8</ecNumber>
    </recommendedName>
</protein>
<reference evidence="7 8" key="1">
    <citation type="journal article" date="2016" name="Nat. Commun.">
        <title>Thousands of microbial genomes shed light on interconnected biogeochemical processes in an aquifer system.</title>
        <authorList>
            <person name="Anantharaman K."/>
            <person name="Brown C.T."/>
            <person name="Hug L.A."/>
            <person name="Sharon I."/>
            <person name="Castelle C.J."/>
            <person name="Probst A.J."/>
            <person name="Thomas B.C."/>
            <person name="Singh A."/>
            <person name="Wilkins M.J."/>
            <person name="Karaoz U."/>
            <person name="Brodie E.L."/>
            <person name="Williams K.H."/>
            <person name="Hubbard S.S."/>
            <person name="Banfield J.F."/>
        </authorList>
    </citation>
    <scope>NUCLEOTIDE SEQUENCE [LARGE SCALE GENOMIC DNA]</scope>
</reference>
<evidence type="ECO:0000256" key="2">
    <source>
        <dbReference type="ARBA" id="ARBA00007365"/>
    </source>
</evidence>
<name>A0A1G1W9B4_9BACT</name>
<dbReference type="EC" id="5.2.1.8" evidence="5"/>
<evidence type="ECO:0000313" key="8">
    <source>
        <dbReference type="Proteomes" id="UP000176631"/>
    </source>
</evidence>
<comment type="caution">
    <text evidence="7">The sequence shown here is derived from an EMBL/GenBank/DDBJ whole genome shotgun (WGS) entry which is preliminary data.</text>
</comment>
<dbReference type="Gene3D" id="2.40.100.10">
    <property type="entry name" value="Cyclophilin-like"/>
    <property type="match status" value="1"/>
</dbReference>
<dbReference type="InterPro" id="IPR024936">
    <property type="entry name" value="Cyclophilin-type_PPIase"/>
</dbReference>
<keyword evidence="4 5" id="KW-0413">Isomerase</keyword>
<gene>
    <name evidence="7" type="ORF">A2172_01530</name>
</gene>
<evidence type="ECO:0000256" key="3">
    <source>
        <dbReference type="ARBA" id="ARBA00023110"/>
    </source>
</evidence>
<dbReference type="PROSITE" id="PS50072">
    <property type="entry name" value="CSA_PPIASE_2"/>
    <property type="match status" value="1"/>
</dbReference>
<dbReference type="SUPFAM" id="SSF50891">
    <property type="entry name" value="Cyclophilin-like"/>
    <property type="match status" value="1"/>
</dbReference>
<dbReference type="PRINTS" id="PR00153">
    <property type="entry name" value="CSAPPISMRASE"/>
</dbReference>
<evidence type="ECO:0000256" key="1">
    <source>
        <dbReference type="ARBA" id="ARBA00002388"/>
    </source>
</evidence>
<evidence type="ECO:0000313" key="7">
    <source>
        <dbReference type="EMBL" id="OGY24214.1"/>
    </source>
</evidence>
<dbReference type="GO" id="GO:0003755">
    <property type="term" value="F:peptidyl-prolyl cis-trans isomerase activity"/>
    <property type="evidence" value="ECO:0007669"/>
    <property type="project" value="UniProtKB-UniRule"/>
</dbReference>
<dbReference type="AlphaFoldDB" id="A0A1G1W9B4"/>
<dbReference type="PANTHER" id="PTHR45625">
    <property type="entry name" value="PEPTIDYL-PROLYL CIS-TRANS ISOMERASE-RELATED"/>
    <property type="match status" value="1"/>
</dbReference>
<comment type="function">
    <text evidence="1 5">PPIases accelerate the folding of proteins. It catalyzes the cis-trans isomerization of proline imidic peptide bonds in oligopeptides.</text>
</comment>
<sequence>MKNKVALIKTAKGDIQIELFGEEAPKAVSNFIFLSKQGFYDRLTFHRREEGFVIQGGDPNGDGTGSPGYEFEDETVTRNYDRGIVAMANSGPNTNGSQFFIMLATNDLPKKYTIFGKVISGIDVVDKIKIGDVMEKVGVN</sequence>
<evidence type="ECO:0000256" key="5">
    <source>
        <dbReference type="RuleBase" id="RU363019"/>
    </source>
</evidence>
<comment type="similarity">
    <text evidence="2 5">Belongs to the cyclophilin-type PPIase family.</text>
</comment>
<dbReference type="EMBL" id="MHCP01000015">
    <property type="protein sequence ID" value="OGY24214.1"/>
    <property type="molecule type" value="Genomic_DNA"/>
</dbReference>
<feature type="domain" description="PPIase cyclophilin-type" evidence="6">
    <location>
        <begin position="13"/>
        <end position="140"/>
    </location>
</feature>
<proteinExistence type="inferred from homology"/>
<dbReference type="Proteomes" id="UP000176631">
    <property type="component" value="Unassembled WGS sequence"/>
</dbReference>
<dbReference type="CDD" id="cd00317">
    <property type="entry name" value="cyclophilin"/>
    <property type="match status" value="1"/>
</dbReference>
<keyword evidence="3 5" id="KW-0697">Rotamase</keyword>
<evidence type="ECO:0000259" key="6">
    <source>
        <dbReference type="PROSITE" id="PS50072"/>
    </source>
</evidence>
<dbReference type="PANTHER" id="PTHR45625:SF4">
    <property type="entry name" value="PEPTIDYLPROLYL ISOMERASE DOMAIN AND WD REPEAT-CONTAINING PROTEIN 1"/>
    <property type="match status" value="1"/>
</dbReference>
<evidence type="ECO:0000256" key="4">
    <source>
        <dbReference type="ARBA" id="ARBA00023235"/>
    </source>
</evidence>
<dbReference type="InterPro" id="IPR044666">
    <property type="entry name" value="Cyclophilin_A-like"/>
</dbReference>
<dbReference type="STRING" id="1802593.A2172_01530"/>
<dbReference type="PIRSF" id="PIRSF001467">
    <property type="entry name" value="Peptidylpro_ismrse"/>
    <property type="match status" value="1"/>
</dbReference>
<dbReference type="InterPro" id="IPR002130">
    <property type="entry name" value="Cyclophilin-type_PPIase_dom"/>
</dbReference>
<comment type="catalytic activity">
    <reaction evidence="5">
        <text>[protein]-peptidylproline (omega=180) = [protein]-peptidylproline (omega=0)</text>
        <dbReference type="Rhea" id="RHEA:16237"/>
        <dbReference type="Rhea" id="RHEA-COMP:10747"/>
        <dbReference type="Rhea" id="RHEA-COMP:10748"/>
        <dbReference type="ChEBI" id="CHEBI:83833"/>
        <dbReference type="ChEBI" id="CHEBI:83834"/>
        <dbReference type="EC" id="5.2.1.8"/>
    </reaction>
</comment>